<feature type="transmembrane region" description="Helical" evidence="9">
    <location>
        <begin position="42"/>
        <end position="62"/>
    </location>
</feature>
<evidence type="ECO:0000256" key="5">
    <source>
        <dbReference type="ARBA" id="ARBA00022692"/>
    </source>
</evidence>
<gene>
    <name evidence="11" type="ORF">ENS29_12230</name>
</gene>
<dbReference type="GO" id="GO:0015740">
    <property type="term" value="P:C4-dicarboxylate transport"/>
    <property type="evidence" value="ECO:0007669"/>
    <property type="project" value="TreeGrafter"/>
</dbReference>
<protein>
    <submittedName>
        <fullName evidence="11">TRAP transporter small permease</fullName>
    </submittedName>
</protein>
<comment type="similarity">
    <text evidence="8">Belongs to the TRAP transporter small permease family.</text>
</comment>
<dbReference type="PANTHER" id="PTHR35011:SF10">
    <property type="entry name" value="TRAP TRANSPORTER SMALL PERMEASE PROTEIN"/>
    <property type="match status" value="1"/>
</dbReference>
<keyword evidence="7 9" id="KW-0472">Membrane</keyword>
<name>A0A7C4RT99_9BACT</name>
<keyword evidence="5 9" id="KW-0812">Transmembrane</keyword>
<feature type="transmembrane region" description="Helical" evidence="9">
    <location>
        <begin position="88"/>
        <end position="110"/>
    </location>
</feature>
<proteinExistence type="inferred from homology"/>
<keyword evidence="4" id="KW-0997">Cell inner membrane</keyword>
<dbReference type="GO" id="GO:0022857">
    <property type="term" value="F:transmembrane transporter activity"/>
    <property type="evidence" value="ECO:0007669"/>
    <property type="project" value="TreeGrafter"/>
</dbReference>
<comment type="caution">
    <text evidence="11">The sequence shown here is derived from an EMBL/GenBank/DDBJ whole genome shotgun (WGS) entry which is preliminary data.</text>
</comment>
<reference evidence="11" key="1">
    <citation type="journal article" date="2020" name="mSystems">
        <title>Genome- and Community-Level Interaction Insights into Carbon Utilization and Element Cycling Functions of Hydrothermarchaeota in Hydrothermal Sediment.</title>
        <authorList>
            <person name="Zhou Z."/>
            <person name="Liu Y."/>
            <person name="Xu W."/>
            <person name="Pan J."/>
            <person name="Luo Z.H."/>
            <person name="Li M."/>
        </authorList>
    </citation>
    <scope>NUCLEOTIDE SEQUENCE [LARGE SCALE GENOMIC DNA]</scope>
    <source>
        <strain evidence="11">SpSt-477</strain>
    </source>
</reference>
<feature type="transmembrane region" description="Helical" evidence="9">
    <location>
        <begin position="15"/>
        <end position="36"/>
    </location>
</feature>
<dbReference type="InterPro" id="IPR007387">
    <property type="entry name" value="TRAP_DctQ"/>
</dbReference>
<organism evidence="11">
    <name type="scientific">Desulfatirhabdium butyrativorans</name>
    <dbReference type="NCBI Taxonomy" id="340467"/>
    <lineage>
        <taxon>Bacteria</taxon>
        <taxon>Pseudomonadati</taxon>
        <taxon>Thermodesulfobacteriota</taxon>
        <taxon>Desulfobacteria</taxon>
        <taxon>Desulfobacterales</taxon>
        <taxon>Desulfatirhabdiaceae</taxon>
        <taxon>Desulfatirhabdium</taxon>
    </lineage>
</organism>
<evidence type="ECO:0000256" key="8">
    <source>
        <dbReference type="ARBA" id="ARBA00038436"/>
    </source>
</evidence>
<dbReference type="EMBL" id="DSUH01000281">
    <property type="protein sequence ID" value="HGU33608.1"/>
    <property type="molecule type" value="Genomic_DNA"/>
</dbReference>
<evidence type="ECO:0000313" key="11">
    <source>
        <dbReference type="EMBL" id="HGU33608.1"/>
    </source>
</evidence>
<evidence type="ECO:0000256" key="3">
    <source>
        <dbReference type="ARBA" id="ARBA00022475"/>
    </source>
</evidence>
<feature type="domain" description="Tripartite ATP-independent periplasmic transporters DctQ component" evidence="10">
    <location>
        <begin position="26"/>
        <end position="155"/>
    </location>
</feature>
<keyword evidence="3" id="KW-1003">Cell membrane</keyword>
<evidence type="ECO:0000256" key="2">
    <source>
        <dbReference type="ARBA" id="ARBA00022448"/>
    </source>
</evidence>
<sequence>MEPFFKGVNWLSDKLKIAGGICLTGMMLMTCIDVIGRFFNRPILGAIEIVGFLATLTTAFALPYTHQMDAHIGVELFVQILPEKARKLLAFLTTLTSFLLFGVVSWRMVVYADTIRQSGEVSMTMKLPEYWIIYLVAGCFFVFFCILLCDTVKLLKAFGKPADPSAKP</sequence>
<dbReference type="AlphaFoldDB" id="A0A7C4RT99"/>
<comment type="subcellular location">
    <subcellularLocation>
        <location evidence="1">Cell inner membrane</location>
        <topology evidence="1">Multi-pass membrane protein</topology>
    </subcellularLocation>
</comment>
<dbReference type="GO" id="GO:0005886">
    <property type="term" value="C:plasma membrane"/>
    <property type="evidence" value="ECO:0007669"/>
    <property type="project" value="UniProtKB-SubCell"/>
</dbReference>
<dbReference type="PANTHER" id="PTHR35011">
    <property type="entry name" value="2,3-DIKETO-L-GULONATE TRAP TRANSPORTER SMALL PERMEASE PROTEIN YIAM"/>
    <property type="match status" value="1"/>
</dbReference>
<evidence type="ECO:0000256" key="4">
    <source>
        <dbReference type="ARBA" id="ARBA00022519"/>
    </source>
</evidence>
<evidence type="ECO:0000256" key="7">
    <source>
        <dbReference type="ARBA" id="ARBA00023136"/>
    </source>
</evidence>
<feature type="transmembrane region" description="Helical" evidence="9">
    <location>
        <begin position="130"/>
        <end position="149"/>
    </location>
</feature>
<evidence type="ECO:0000256" key="9">
    <source>
        <dbReference type="SAM" id="Phobius"/>
    </source>
</evidence>
<keyword evidence="6 9" id="KW-1133">Transmembrane helix</keyword>
<accession>A0A7C4RT99</accession>
<evidence type="ECO:0000259" key="10">
    <source>
        <dbReference type="Pfam" id="PF04290"/>
    </source>
</evidence>
<dbReference type="InterPro" id="IPR055348">
    <property type="entry name" value="DctQ"/>
</dbReference>
<dbReference type="Pfam" id="PF04290">
    <property type="entry name" value="DctQ"/>
    <property type="match status" value="1"/>
</dbReference>
<evidence type="ECO:0000256" key="1">
    <source>
        <dbReference type="ARBA" id="ARBA00004429"/>
    </source>
</evidence>
<evidence type="ECO:0000256" key="6">
    <source>
        <dbReference type="ARBA" id="ARBA00022989"/>
    </source>
</evidence>
<keyword evidence="2" id="KW-0813">Transport</keyword>